<dbReference type="EMBL" id="PDKZ01000002">
    <property type="protein sequence ID" value="PHH39059.1"/>
    <property type="molecule type" value="Genomic_DNA"/>
</dbReference>
<name>A0A2C5V3B9_PSEPU</name>
<dbReference type="Proteomes" id="UP000222460">
    <property type="component" value="Unassembled WGS sequence"/>
</dbReference>
<keyword evidence="6 9" id="KW-0812">Transmembrane</keyword>
<comment type="caution">
    <text evidence="11">The sequence shown here is derived from an EMBL/GenBank/DDBJ whole genome shotgun (WGS) entry which is preliminary data.</text>
</comment>
<evidence type="ECO:0000256" key="7">
    <source>
        <dbReference type="ARBA" id="ARBA00022989"/>
    </source>
</evidence>
<dbReference type="FunFam" id="3.30.2090.10:FF:000007">
    <property type="entry name" value="Efflux pump membrane transporter"/>
    <property type="match status" value="1"/>
</dbReference>
<evidence type="ECO:0000313" key="12">
    <source>
        <dbReference type="Proteomes" id="UP000222460"/>
    </source>
</evidence>
<evidence type="ECO:0000256" key="3">
    <source>
        <dbReference type="ARBA" id="ARBA00022448"/>
    </source>
</evidence>
<evidence type="ECO:0000256" key="9">
    <source>
        <dbReference type="RuleBase" id="RU364070"/>
    </source>
</evidence>
<comment type="subcellular location">
    <subcellularLocation>
        <location evidence="1 9">Cell inner membrane</location>
        <topology evidence="1 9">Multi-pass membrane protein</topology>
    </subcellularLocation>
</comment>
<evidence type="ECO:0000256" key="2">
    <source>
        <dbReference type="ARBA" id="ARBA00010942"/>
    </source>
</evidence>
<sequence length="1062" mass="115220">MNFSQFFISRPIFAAVLSLLILIAGAISLFQLPISEYPEVVPPTVVVRANFPGANPKVIGETVAAPLEQAITGVENMLYMSSQSTADGKITLTITFALGTDLDNAQVQVQNRVTRTEPKLPEEVTRIGITVDKASPDLTMVVHLTSPDKRYDMLYLSNYAILNIKDELARLGGVGDVQLFGMGDYSLRVWLDPNKTASRNLTATDVVTAIREQNRQVAAGQLGAPPAPNAQSFQLSVNTQGRLVTEEEFENIIIRAGDNGEITRLKDIARVELGSSQYALRSLLNNQPAVAIPIFQRPGSNAIDISNEVRGKMEELKKGFPQGMDYSIVYDPTIFVRGSIEAVVHTLFEALILVVLVVILFLQTWRASIIPLVAVPVSLIGTFAVMHLFGFSLNALSLFGLVLAIGIVVDDAIVVVENVERNIELGLTPVEATKRAMREVTGPIIATALVLCAVFVPAAFISGLTGQFYKQFALTIAISTVISAFNSLTLSPALAAVLLKSHDAPKDRFSKVLDKIFGGWLFRPFNRFFEKASHGYVGTVRRVIRGSGIALLLYAGLMVLTFFGFSSTPTGFVPGQDKQYLVAFAQLPDAASLDRTEDVIKRMSDLALKQPGVESAVAFPGLSINGFTNSPNAGIVFVTLKPFDERKDPSMSAGAIAGALNGQYANIQEAYMAIFPPPPVQGLGTIGGFRLQIEDRGNLGYDELYKETMNIITKSHSVPELAGLFTSYTVNVPQVDAAIDREKAKTHGVAVSDIFDTLQIYLGSLYANDFNRFGRTYQVNVQAEQQFRLESDQIGQLKVRNNKGEMIPLATFIKVSDTSGPDRVMHYNGFITAEINGAAAPGYSSGQAEKAIEKLLKDELPNGMTYEWTDLTYQQILSGNTALFVFPLCVLLAFLVLAAQYESWSLPLAVILIVPMTLLSAITGVIVSGGDNNIFTQIGLIVLVGLACKNAILIVEFAKDKQLEGLDPLAAVLEACRLRLRPILMTSFAFIMGVVPLVFSSGAGAEMRHAMGVAVFSGMLGVTFFGLLLTPVFYVLIRNFVERGEARKAAKAQALQKPLEAQ</sequence>
<dbReference type="AlphaFoldDB" id="A0A2C5V3B9"/>
<organism evidence="11 12">
    <name type="scientific">Pseudomonas putida</name>
    <name type="common">Arthrobacter siderocapsulatus</name>
    <dbReference type="NCBI Taxonomy" id="303"/>
    <lineage>
        <taxon>Bacteria</taxon>
        <taxon>Pseudomonadati</taxon>
        <taxon>Pseudomonadota</taxon>
        <taxon>Gammaproteobacteria</taxon>
        <taxon>Pseudomonadales</taxon>
        <taxon>Pseudomonadaceae</taxon>
        <taxon>Pseudomonas</taxon>
    </lineage>
</organism>
<dbReference type="PANTHER" id="PTHR32063:SF11">
    <property type="entry name" value="CATION OR DRUG EFFLUX SYSTEM PROTEIN"/>
    <property type="match status" value="1"/>
</dbReference>
<comment type="similarity">
    <text evidence="2 9">Belongs to the resistance-nodulation-cell division (RND) (TC 2.A.6) family.</text>
</comment>
<keyword evidence="3 9" id="KW-0813">Transport</keyword>
<dbReference type="GO" id="GO:0005886">
    <property type="term" value="C:plasma membrane"/>
    <property type="evidence" value="ECO:0007669"/>
    <property type="project" value="UniProtKB-SubCell"/>
</dbReference>
<evidence type="ECO:0000256" key="4">
    <source>
        <dbReference type="ARBA" id="ARBA00022475"/>
    </source>
</evidence>
<dbReference type="FunFam" id="3.30.2090.10:FF:000001">
    <property type="entry name" value="Efflux pump membrane transporter"/>
    <property type="match status" value="1"/>
</dbReference>
<keyword evidence="7 9" id="KW-1133">Transmembrane helix</keyword>
<dbReference type="PROSITE" id="PS50156">
    <property type="entry name" value="SSD"/>
    <property type="match status" value="1"/>
</dbReference>
<dbReference type="SUPFAM" id="SSF82866">
    <property type="entry name" value="Multidrug efflux transporter AcrB transmembrane domain"/>
    <property type="match status" value="2"/>
</dbReference>
<feature type="transmembrane region" description="Helical" evidence="9">
    <location>
        <begin position="472"/>
        <end position="499"/>
    </location>
</feature>
<evidence type="ECO:0000256" key="8">
    <source>
        <dbReference type="ARBA" id="ARBA00023136"/>
    </source>
</evidence>
<accession>A0A2C5V3B9</accession>
<dbReference type="PANTHER" id="PTHR32063">
    <property type="match status" value="1"/>
</dbReference>
<reference evidence="12" key="1">
    <citation type="submission" date="2017-10" db="EMBL/GenBank/DDBJ databases">
        <title>FDA dAtabase for Regulatory Grade micrObial Sequences (FDA-ARGOS): Supporting development and validation of Infectious Disease Dx tests.</title>
        <authorList>
            <person name="Goldberg B."/>
            <person name="Campos J."/>
            <person name="Tallon L."/>
            <person name="Sadzewicz L."/>
            <person name="Ott S."/>
            <person name="Zhao X."/>
            <person name="Nagaraj S."/>
            <person name="Vavikolanu K."/>
            <person name="Aluvathingal J."/>
            <person name="Nadendla S."/>
            <person name="Geyer C."/>
            <person name="Sichtig H."/>
        </authorList>
    </citation>
    <scope>NUCLEOTIDE SEQUENCE [LARGE SCALE GENOMIC DNA]</scope>
    <source>
        <strain evidence="12">FDAARGOS_376</strain>
    </source>
</reference>
<dbReference type="GO" id="GO:0009636">
    <property type="term" value="P:response to toxic substance"/>
    <property type="evidence" value="ECO:0007669"/>
    <property type="project" value="UniProtKB-ARBA"/>
</dbReference>
<dbReference type="Gene3D" id="3.30.70.1320">
    <property type="entry name" value="Multidrug efflux transporter AcrB pore domain like"/>
    <property type="match status" value="1"/>
</dbReference>
<dbReference type="InterPro" id="IPR001036">
    <property type="entry name" value="Acrflvin-R"/>
</dbReference>
<gene>
    <name evidence="11" type="ORF">CRX57_02385</name>
</gene>
<evidence type="ECO:0000313" key="11">
    <source>
        <dbReference type="EMBL" id="PHH39059.1"/>
    </source>
</evidence>
<dbReference type="InterPro" id="IPR000731">
    <property type="entry name" value="SSD"/>
</dbReference>
<feature type="transmembrane region" description="Helical" evidence="9">
    <location>
        <begin position="395"/>
        <end position="419"/>
    </location>
</feature>
<feature type="transmembrane region" description="Helical" evidence="9">
    <location>
        <begin position="440"/>
        <end position="460"/>
    </location>
</feature>
<keyword evidence="4" id="KW-1003">Cell membrane</keyword>
<dbReference type="NCBIfam" id="TIGR00915">
    <property type="entry name" value="2A0602"/>
    <property type="match status" value="1"/>
</dbReference>
<dbReference type="SUPFAM" id="SSF82693">
    <property type="entry name" value="Multidrug efflux transporter AcrB pore domain, PN1, PN2, PC1 and PC2 subdomains"/>
    <property type="match status" value="4"/>
</dbReference>
<feature type="transmembrane region" description="Helical" evidence="9">
    <location>
        <begin position="906"/>
        <end position="928"/>
    </location>
</feature>
<proteinExistence type="inferred from homology"/>
<keyword evidence="8 9" id="KW-0472">Membrane</keyword>
<dbReference type="Gene3D" id="3.30.70.1440">
    <property type="entry name" value="Multidrug efflux transporter AcrB pore domain"/>
    <property type="match status" value="1"/>
</dbReference>
<feature type="transmembrane region" description="Helical" evidence="9">
    <location>
        <begin position="934"/>
        <end position="957"/>
    </location>
</feature>
<dbReference type="GO" id="GO:0042910">
    <property type="term" value="F:xenobiotic transmembrane transporter activity"/>
    <property type="evidence" value="ECO:0007669"/>
    <property type="project" value="TreeGrafter"/>
</dbReference>
<dbReference type="InterPro" id="IPR027463">
    <property type="entry name" value="AcrB_DN_DC_subdom"/>
</dbReference>
<dbReference type="SUPFAM" id="SSF82714">
    <property type="entry name" value="Multidrug efflux transporter AcrB TolC docking domain, DN and DC subdomains"/>
    <property type="match status" value="2"/>
</dbReference>
<feature type="transmembrane region" description="Helical" evidence="9">
    <location>
        <begin position="1011"/>
        <end position="1037"/>
    </location>
</feature>
<dbReference type="InterPro" id="IPR004764">
    <property type="entry name" value="MdtF-like"/>
</dbReference>
<dbReference type="GO" id="GO:0015562">
    <property type="term" value="F:efflux transmembrane transporter activity"/>
    <property type="evidence" value="ECO:0007669"/>
    <property type="project" value="InterPro"/>
</dbReference>
<feature type="transmembrane region" description="Helical" evidence="9">
    <location>
        <begin position="978"/>
        <end position="999"/>
    </location>
</feature>
<evidence type="ECO:0000259" key="10">
    <source>
        <dbReference type="PROSITE" id="PS50156"/>
    </source>
</evidence>
<dbReference type="PRINTS" id="PR00702">
    <property type="entry name" value="ACRIFLAVINRP"/>
</dbReference>
<feature type="transmembrane region" description="Helical" evidence="9">
    <location>
        <begin position="342"/>
        <end position="362"/>
    </location>
</feature>
<protein>
    <recommendedName>
        <fullName evidence="9">Efflux pump membrane transporter</fullName>
    </recommendedName>
</protein>
<keyword evidence="5 9" id="KW-0997">Cell inner membrane</keyword>
<dbReference type="NCBIfam" id="NF000282">
    <property type="entry name" value="RND_permease_1"/>
    <property type="match status" value="1"/>
</dbReference>
<dbReference type="Pfam" id="PF00873">
    <property type="entry name" value="ACR_tran"/>
    <property type="match status" value="1"/>
</dbReference>
<dbReference type="Gene3D" id="3.30.70.1430">
    <property type="entry name" value="Multidrug efflux transporter AcrB pore domain"/>
    <property type="match status" value="2"/>
</dbReference>
<evidence type="ECO:0000256" key="5">
    <source>
        <dbReference type="ARBA" id="ARBA00022519"/>
    </source>
</evidence>
<feature type="domain" description="SSD" evidence="10">
    <location>
        <begin position="368"/>
        <end position="497"/>
    </location>
</feature>
<evidence type="ECO:0000256" key="1">
    <source>
        <dbReference type="ARBA" id="ARBA00004429"/>
    </source>
</evidence>
<feature type="transmembrane region" description="Helical" evidence="9">
    <location>
        <begin position="881"/>
        <end position="899"/>
    </location>
</feature>
<dbReference type="Gene3D" id="1.20.1640.10">
    <property type="entry name" value="Multidrug efflux transporter AcrB transmembrane domain"/>
    <property type="match status" value="2"/>
</dbReference>
<dbReference type="RefSeq" id="WP_098964106.1">
    <property type="nucleotide sequence ID" value="NZ_PDKZ01000002.1"/>
</dbReference>
<dbReference type="FunFam" id="3.30.70.1430:FF:000002">
    <property type="entry name" value="Efflux pump membrane transporter"/>
    <property type="match status" value="1"/>
</dbReference>
<feature type="transmembrane region" description="Helical" evidence="9">
    <location>
        <begin position="12"/>
        <end position="34"/>
    </location>
</feature>
<dbReference type="FunFam" id="3.30.70.1430:FF:000001">
    <property type="entry name" value="Efflux pump membrane transporter"/>
    <property type="match status" value="1"/>
</dbReference>
<feature type="transmembrane region" description="Helical" evidence="9">
    <location>
        <begin position="369"/>
        <end position="389"/>
    </location>
</feature>
<feature type="transmembrane region" description="Helical" evidence="9">
    <location>
        <begin position="543"/>
        <end position="565"/>
    </location>
</feature>
<dbReference type="Gene3D" id="3.30.2090.10">
    <property type="entry name" value="Multidrug efflux transporter AcrB TolC docking domain, DN and DC subdomains"/>
    <property type="match status" value="2"/>
</dbReference>
<dbReference type="FunFam" id="1.20.1640.10:FF:000001">
    <property type="entry name" value="Efflux pump membrane transporter"/>
    <property type="match status" value="1"/>
</dbReference>
<evidence type="ECO:0000256" key="6">
    <source>
        <dbReference type="ARBA" id="ARBA00022692"/>
    </source>
</evidence>